<dbReference type="PANTHER" id="PTHR46254">
    <property type="entry name" value="PROTEIN GVQW1-RELATED"/>
    <property type="match status" value="1"/>
</dbReference>
<reference evidence="1" key="2">
    <citation type="submission" date="2025-08" db="UniProtKB">
        <authorList>
            <consortium name="Ensembl"/>
        </authorList>
    </citation>
    <scope>IDENTIFICATION</scope>
</reference>
<proteinExistence type="predicted"/>
<accession>A0A7N9IFF2</accession>
<evidence type="ECO:0000313" key="1">
    <source>
        <dbReference type="Ensembl" id="ENSMFAP00000059522.1"/>
    </source>
</evidence>
<dbReference type="PANTHER" id="PTHR46254:SF3">
    <property type="entry name" value="SECRETED PROTEIN"/>
    <property type="match status" value="1"/>
</dbReference>
<dbReference type="GeneTree" id="ENSGT00940000164709"/>
<keyword evidence="2" id="KW-1185">Reference proteome</keyword>
<sequence length="141" mass="16430">LYDFSHHWWCQWHYHYHHYYYYYYYYFETQSHSVIQAGVQWHDLGSLQLPPPGFKRFSCLSLLRSWGYRLPPPCPVNFVFLVEMGFHHVDQAGLELLTSGDPPTSASESAGITGVSHHAQPSLAFFIQSRLYKGEGVISQE</sequence>
<dbReference type="Ensembl" id="ENSMFAT00000093197.1">
    <property type="protein sequence ID" value="ENSMFAP00000059522.1"/>
    <property type="gene ID" value="ENSMFAG00000059093.1"/>
</dbReference>
<name>A0A7N9IFF2_MACFA</name>
<protein>
    <submittedName>
        <fullName evidence="1">Uncharacterized protein</fullName>
    </submittedName>
</protein>
<reference evidence="1" key="3">
    <citation type="submission" date="2025-09" db="UniProtKB">
        <authorList>
            <consortium name="Ensembl"/>
        </authorList>
    </citation>
    <scope>IDENTIFICATION</scope>
</reference>
<dbReference type="PRINTS" id="PR02045">
    <property type="entry name" value="F138DOMAIN"/>
</dbReference>
<reference evidence="1 2" key="1">
    <citation type="submission" date="2013-03" db="EMBL/GenBank/DDBJ databases">
        <authorList>
            <person name="Warren W."/>
            <person name="Wilson R.K."/>
        </authorList>
    </citation>
    <scope>NUCLEOTIDE SEQUENCE</scope>
</reference>
<evidence type="ECO:0000313" key="2">
    <source>
        <dbReference type="Proteomes" id="UP000233100"/>
    </source>
</evidence>
<organism evidence="1 2">
    <name type="scientific">Macaca fascicularis</name>
    <name type="common">Crab-eating macaque</name>
    <name type="synonym">Cynomolgus monkey</name>
    <dbReference type="NCBI Taxonomy" id="9541"/>
    <lineage>
        <taxon>Eukaryota</taxon>
        <taxon>Metazoa</taxon>
        <taxon>Chordata</taxon>
        <taxon>Craniata</taxon>
        <taxon>Vertebrata</taxon>
        <taxon>Euteleostomi</taxon>
        <taxon>Mammalia</taxon>
        <taxon>Eutheria</taxon>
        <taxon>Euarchontoglires</taxon>
        <taxon>Primates</taxon>
        <taxon>Haplorrhini</taxon>
        <taxon>Catarrhini</taxon>
        <taxon>Cercopithecidae</taxon>
        <taxon>Cercopithecinae</taxon>
        <taxon>Macaca</taxon>
    </lineage>
</organism>
<dbReference type="AlphaFoldDB" id="A0A7N9IFF2"/>
<dbReference type="Proteomes" id="UP000233100">
    <property type="component" value="Chromosome 4"/>
</dbReference>